<dbReference type="AlphaFoldDB" id="A0AAV7WGV0"/>
<comment type="caution">
    <text evidence="1">The sequence shown here is derived from an EMBL/GenBank/DDBJ whole genome shotgun (WGS) entry which is preliminary data.</text>
</comment>
<gene>
    <name evidence="1" type="ORF">NDU88_007394</name>
</gene>
<reference evidence="1" key="1">
    <citation type="journal article" date="2022" name="bioRxiv">
        <title>Sequencing and chromosome-scale assembly of the giantPleurodeles waltlgenome.</title>
        <authorList>
            <person name="Brown T."/>
            <person name="Elewa A."/>
            <person name="Iarovenko S."/>
            <person name="Subramanian E."/>
            <person name="Araus A.J."/>
            <person name="Petzold A."/>
            <person name="Susuki M."/>
            <person name="Suzuki K.-i.T."/>
            <person name="Hayashi T."/>
            <person name="Toyoda A."/>
            <person name="Oliveira C."/>
            <person name="Osipova E."/>
            <person name="Leigh N.D."/>
            <person name="Simon A."/>
            <person name="Yun M.H."/>
        </authorList>
    </citation>
    <scope>NUCLEOTIDE SEQUENCE</scope>
    <source>
        <strain evidence="1">20211129_DDA</strain>
        <tissue evidence="1">Liver</tissue>
    </source>
</reference>
<accession>A0AAV7WGV0</accession>
<dbReference type="Proteomes" id="UP001066276">
    <property type="component" value="Chromosome 1_2"/>
</dbReference>
<evidence type="ECO:0000313" key="2">
    <source>
        <dbReference type="Proteomes" id="UP001066276"/>
    </source>
</evidence>
<protein>
    <submittedName>
        <fullName evidence="1">Uncharacterized protein</fullName>
    </submittedName>
</protein>
<name>A0AAV7WGV0_PLEWA</name>
<keyword evidence="2" id="KW-1185">Reference proteome</keyword>
<dbReference type="EMBL" id="JANPWB010000002">
    <property type="protein sequence ID" value="KAJ1212050.1"/>
    <property type="molecule type" value="Genomic_DNA"/>
</dbReference>
<sequence>MESRRSCKVSVSCAETAREKVCTRLCTGECARQSVHETVHERVCTRLCTRKCDYQRAVRALSAHRRASRLLVLRWSEYVAALAPCFPDVQSFRFLTLNKRLLLCVPERGSETRVCLTERS</sequence>
<organism evidence="1 2">
    <name type="scientific">Pleurodeles waltl</name>
    <name type="common">Iberian ribbed newt</name>
    <dbReference type="NCBI Taxonomy" id="8319"/>
    <lineage>
        <taxon>Eukaryota</taxon>
        <taxon>Metazoa</taxon>
        <taxon>Chordata</taxon>
        <taxon>Craniata</taxon>
        <taxon>Vertebrata</taxon>
        <taxon>Euteleostomi</taxon>
        <taxon>Amphibia</taxon>
        <taxon>Batrachia</taxon>
        <taxon>Caudata</taxon>
        <taxon>Salamandroidea</taxon>
        <taxon>Salamandridae</taxon>
        <taxon>Pleurodelinae</taxon>
        <taxon>Pleurodeles</taxon>
    </lineage>
</organism>
<evidence type="ECO:0000313" key="1">
    <source>
        <dbReference type="EMBL" id="KAJ1212050.1"/>
    </source>
</evidence>
<proteinExistence type="predicted"/>